<dbReference type="Pfam" id="PF23302">
    <property type="entry name" value="HTH_DNAJC9"/>
    <property type="match status" value="1"/>
</dbReference>
<evidence type="ECO:0000259" key="2">
    <source>
        <dbReference type="PROSITE" id="PS50076"/>
    </source>
</evidence>
<proteinExistence type="predicted"/>
<protein>
    <submittedName>
        <fullName evidence="3">DnaJ domain-containing protein</fullName>
    </submittedName>
</protein>
<name>A0ABR3AVK7_PHYBL</name>
<dbReference type="Gene3D" id="1.10.287.110">
    <property type="entry name" value="DnaJ domain"/>
    <property type="match status" value="1"/>
</dbReference>
<feature type="region of interest" description="Disordered" evidence="1">
    <location>
        <begin position="173"/>
        <end position="291"/>
    </location>
</feature>
<dbReference type="EMBL" id="JBCLYO010000014">
    <property type="protein sequence ID" value="KAL0082870.1"/>
    <property type="molecule type" value="Genomic_DNA"/>
</dbReference>
<dbReference type="InterPro" id="IPR001623">
    <property type="entry name" value="DnaJ_domain"/>
</dbReference>
<accession>A0ABR3AVK7</accession>
<feature type="domain" description="J" evidence="2">
    <location>
        <begin position="10"/>
        <end position="81"/>
    </location>
</feature>
<dbReference type="InterPro" id="IPR052594">
    <property type="entry name" value="J_domain-containing_protein"/>
</dbReference>
<dbReference type="PANTHER" id="PTHR44144">
    <property type="entry name" value="DNAJ HOMOLOG SUBFAMILY C MEMBER 9"/>
    <property type="match status" value="1"/>
</dbReference>
<dbReference type="Proteomes" id="UP001448207">
    <property type="component" value="Unassembled WGS sequence"/>
</dbReference>
<evidence type="ECO:0000313" key="4">
    <source>
        <dbReference type="Proteomes" id="UP001448207"/>
    </source>
</evidence>
<dbReference type="Pfam" id="PF00226">
    <property type="entry name" value="DnaJ"/>
    <property type="match status" value="1"/>
</dbReference>
<sequence length="291" mass="33098">MSLPLPVKKSLYEILLIKKDADQAAIKTAYRKLALKHHPDKQPTTSTEEEKQKATETFQQIGLAYAILSDPSKKSHYDTTGNISTDNLNDGDKSWSDYFKDLWSGIVSAETIEAHSEKYRGSEEEEKDVLRFYEQFKGNLDSILGHLECSTAHDGPRLEKIVNKHIQSGAIKSRKAFEATSTSKAHAKRSKQAKKDEAAFEKQMKKSKNQKEKENESDNTSLEAMILARQQNRQSGLRHTLDSIEKKAKKEQASSSESSSKRTSDYIEPTDDEFEKIQQRLMANKKQKNKK</sequence>
<dbReference type="PROSITE" id="PS50076">
    <property type="entry name" value="DNAJ_2"/>
    <property type="match status" value="1"/>
</dbReference>
<dbReference type="PROSITE" id="PS00636">
    <property type="entry name" value="DNAJ_1"/>
    <property type="match status" value="1"/>
</dbReference>
<evidence type="ECO:0000313" key="3">
    <source>
        <dbReference type="EMBL" id="KAL0082870.1"/>
    </source>
</evidence>
<dbReference type="PANTHER" id="PTHR44144:SF1">
    <property type="entry name" value="DNAJ HOMOLOG SUBFAMILY C MEMBER 9"/>
    <property type="match status" value="1"/>
</dbReference>
<dbReference type="InterPro" id="IPR018253">
    <property type="entry name" value="DnaJ_domain_CS"/>
</dbReference>
<feature type="compositionally biased region" description="Basic and acidic residues" evidence="1">
    <location>
        <begin position="193"/>
        <end position="216"/>
    </location>
</feature>
<feature type="compositionally biased region" description="Basic and acidic residues" evidence="1">
    <location>
        <begin position="239"/>
        <end position="252"/>
    </location>
</feature>
<dbReference type="InterPro" id="IPR056453">
    <property type="entry name" value="HTH_DNAJC9"/>
</dbReference>
<dbReference type="InterPro" id="IPR036869">
    <property type="entry name" value="J_dom_sf"/>
</dbReference>
<comment type="caution">
    <text evidence="3">The sequence shown here is derived from an EMBL/GenBank/DDBJ whole genome shotgun (WGS) entry which is preliminary data.</text>
</comment>
<dbReference type="PRINTS" id="PR00625">
    <property type="entry name" value="JDOMAIN"/>
</dbReference>
<keyword evidence="4" id="KW-1185">Reference proteome</keyword>
<organism evidence="3 4">
    <name type="scientific">Phycomyces blakesleeanus</name>
    <dbReference type="NCBI Taxonomy" id="4837"/>
    <lineage>
        <taxon>Eukaryota</taxon>
        <taxon>Fungi</taxon>
        <taxon>Fungi incertae sedis</taxon>
        <taxon>Mucoromycota</taxon>
        <taxon>Mucoromycotina</taxon>
        <taxon>Mucoromycetes</taxon>
        <taxon>Mucorales</taxon>
        <taxon>Phycomycetaceae</taxon>
        <taxon>Phycomyces</taxon>
    </lineage>
</organism>
<reference evidence="3 4" key="1">
    <citation type="submission" date="2024-04" db="EMBL/GenBank/DDBJ databases">
        <title>Symmetric and asymmetric DNA N6-adenine methylation regulates different biological responses in Mucorales.</title>
        <authorList>
            <consortium name="Lawrence Berkeley National Laboratory"/>
            <person name="Lax C."/>
            <person name="Mondo S.J."/>
            <person name="Osorio-Concepcion M."/>
            <person name="Muszewska A."/>
            <person name="Corrochano-Luque M."/>
            <person name="Gutierrez G."/>
            <person name="Riley R."/>
            <person name="Lipzen A."/>
            <person name="Guo J."/>
            <person name="Hundley H."/>
            <person name="Amirebrahimi M."/>
            <person name="Ng V."/>
            <person name="Lorenzo-Gutierrez D."/>
            <person name="Binder U."/>
            <person name="Yang J."/>
            <person name="Song Y."/>
            <person name="Canovas D."/>
            <person name="Navarro E."/>
            <person name="Freitag M."/>
            <person name="Gabaldon T."/>
            <person name="Grigoriev I.V."/>
            <person name="Corrochano L.M."/>
            <person name="Nicolas F.E."/>
            <person name="Garre V."/>
        </authorList>
    </citation>
    <scope>NUCLEOTIDE SEQUENCE [LARGE SCALE GENOMIC DNA]</scope>
    <source>
        <strain evidence="3 4">L51</strain>
    </source>
</reference>
<dbReference type="SMART" id="SM00271">
    <property type="entry name" value="DnaJ"/>
    <property type="match status" value="1"/>
</dbReference>
<dbReference type="SUPFAM" id="SSF46565">
    <property type="entry name" value="Chaperone J-domain"/>
    <property type="match status" value="1"/>
</dbReference>
<dbReference type="CDD" id="cd06257">
    <property type="entry name" value="DnaJ"/>
    <property type="match status" value="1"/>
</dbReference>
<evidence type="ECO:0000256" key="1">
    <source>
        <dbReference type="SAM" id="MobiDB-lite"/>
    </source>
</evidence>
<gene>
    <name evidence="3" type="ORF">J3Q64DRAFT_1150599</name>
</gene>